<evidence type="ECO:0000259" key="3">
    <source>
        <dbReference type="Pfam" id="PF14319"/>
    </source>
</evidence>
<dbReference type="Pfam" id="PF14319">
    <property type="entry name" value="Zn_Tnp_IS91"/>
    <property type="match status" value="1"/>
</dbReference>
<organism evidence="4">
    <name type="scientific">Acinetobacter baumannii</name>
    <dbReference type="NCBI Taxonomy" id="470"/>
    <lineage>
        <taxon>Bacteria</taxon>
        <taxon>Pseudomonadati</taxon>
        <taxon>Pseudomonadota</taxon>
        <taxon>Gammaproteobacteria</taxon>
        <taxon>Moraxellales</taxon>
        <taxon>Moraxellaceae</taxon>
        <taxon>Acinetobacter</taxon>
        <taxon>Acinetobacter calcoaceticus/baumannii complex</taxon>
    </lineage>
</organism>
<dbReference type="InterPro" id="IPR007069">
    <property type="entry name" value="Transposase_32"/>
</dbReference>
<dbReference type="GO" id="GO:0004803">
    <property type="term" value="F:transposase activity"/>
    <property type="evidence" value="ECO:0007669"/>
    <property type="project" value="InterPro"/>
</dbReference>
<dbReference type="Pfam" id="PF04986">
    <property type="entry name" value="Y2_Tnp"/>
    <property type="match status" value="1"/>
</dbReference>
<feature type="domain" description="Transposase IS801/IS1294" evidence="2">
    <location>
        <begin position="183"/>
        <end position="406"/>
    </location>
</feature>
<sequence>MSDAKIRTHRYERANTGATLSSRPRTGSRYARHAPERTLLYALVEAHYPDFIARIEAEGRSLPGYVREAFDAYLRCGVLEHGFLRVVCEHCRAERLVAFSCKKRGFCPSCGARRMAESARHLVEEVFGPRPVRQWVLSFPYPLRFLFASKPEAIGPVLGIVQRVIAGWLADQAGIDRASAQCGAVTLIQRFGSALNLNIHFHMLWLDGVYVEATELPRRELRLHRARAPTTAQLTQLAATIAHRVCRHLTRKGWLEGEGESAFLADSAAGDDSMDGLRMSSITYRIATGRDAGCKVVTLQTLPGDAGSLEGEAGKVGGFSLHAGVAAEAHESHKLEKLCRYITRPAISEKRLSIALQGRVRYQLKTPWRNGTTHVEWDPVDFIAKLAALVPPPRAHLTRFHGVFAPNANLRAQLTPSGRGKRPAGDAAPVDVSAHDAPRSPEEKRRAMSWAQRLKRVFSIDVTACVHCGGTVRIVASIEEPTAIRAILAHFEKHGAREEAHYRPAARAPPVQAA</sequence>
<reference evidence="4" key="2">
    <citation type="submission" date="2006-02" db="EMBL/GenBank/DDBJ databases">
        <authorList>
            <person name="Genoscope"/>
        </authorList>
    </citation>
    <scope>NUCLEOTIDE SEQUENCE</scope>
</reference>
<evidence type="ECO:0000259" key="2">
    <source>
        <dbReference type="Pfam" id="PF04986"/>
    </source>
</evidence>
<dbReference type="AlphaFoldDB" id="Q2FD20"/>
<dbReference type="EMBL" id="CT025832">
    <property type="protein sequence ID" value="CAJ77040.1"/>
    <property type="molecule type" value="Genomic_DNA"/>
</dbReference>
<feature type="domain" description="Transposase zinc-binding" evidence="3">
    <location>
        <begin position="45"/>
        <end position="138"/>
    </location>
</feature>
<feature type="region of interest" description="Disordered" evidence="1">
    <location>
        <begin position="413"/>
        <end position="446"/>
    </location>
</feature>
<proteinExistence type="predicted"/>
<dbReference type="GO" id="GO:0003677">
    <property type="term" value="F:DNA binding"/>
    <property type="evidence" value="ECO:0007669"/>
    <property type="project" value="InterPro"/>
</dbReference>
<evidence type="ECO:0000313" key="4">
    <source>
        <dbReference type="EMBL" id="CAJ77040.1"/>
    </source>
</evidence>
<reference evidence="4" key="1">
    <citation type="journal article" date="2006" name="PLoS Genet.">
        <title>Comparative Genomics of Multidrug Resistance in Acinetobacter baumannii.</title>
        <authorList>
            <person name="Fournier P.E."/>
            <person name="Vallenet D."/>
            <person name="Barbe V."/>
            <person name="Audic S."/>
            <person name="Ogata H."/>
            <person name="Poirel L."/>
            <person name="Richet H."/>
            <person name="Robert C."/>
            <person name="Mangenot S."/>
            <person name="Abergel C."/>
            <person name="Nordmann P."/>
            <person name="Weissenbach J."/>
            <person name="Raoult D. and Claverie J.M."/>
        </authorList>
    </citation>
    <scope>NUCLEOTIDE SEQUENCE</scope>
</reference>
<dbReference type="InterPro" id="IPR026889">
    <property type="entry name" value="Zn_Tnp"/>
</dbReference>
<accession>Q2FD20</accession>
<name>Q2FD20_ACIBA</name>
<evidence type="ECO:0000256" key="1">
    <source>
        <dbReference type="SAM" id="MobiDB-lite"/>
    </source>
</evidence>
<protein>
    <submittedName>
        <fullName evidence="4">Transposase</fullName>
    </submittedName>
</protein>
<feature type="compositionally biased region" description="Basic and acidic residues" evidence="1">
    <location>
        <begin position="433"/>
        <end position="446"/>
    </location>
</feature>
<gene>
    <name evidence="4" type="ORF">1_710</name>
</gene>
<dbReference type="GO" id="GO:0006313">
    <property type="term" value="P:DNA transposition"/>
    <property type="evidence" value="ECO:0007669"/>
    <property type="project" value="InterPro"/>
</dbReference>